<keyword evidence="3" id="KW-0479">Metal-binding</keyword>
<protein>
    <recommendedName>
        <fullName evidence="6">Metallo-beta-lactamase domain-containing protein</fullName>
    </recommendedName>
</protein>
<evidence type="ECO:0000256" key="2">
    <source>
        <dbReference type="ARBA" id="ARBA00007749"/>
    </source>
</evidence>
<comment type="caution">
    <text evidence="7">The sequence shown here is derived from an EMBL/GenBank/DDBJ whole genome shotgun (WGS) entry which is preliminary data.</text>
</comment>
<dbReference type="Pfam" id="PF00753">
    <property type="entry name" value="Lactamase_B"/>
    <property type="match status" value="1"/>
</dbReference>
<dbReference type="AlphaFoldDB" id="A0A1Q9JK50"/>
<evidence type="ECO:0000256" key="3">
    <source>
        <dbReference type="ARBA" id="ARBA00022723"/>
    </source>
</evidence>
<gene>
    <name evidence="7" type="ORF">BHK98_11200</name>
</gene>
<dbReference type="InterPro" id="IPR001279">
    <property type="entry name" value="Metallo-B-lactamas"/>
</dbReference>
<dbReference type="SUPFAM" id="SSF56281">
    <property type="entry name" value="Metallo-hydrolase/oxidoreductase"/>
    <property type="match status" value="1"/>
</dbReference>
<dbReference type="STRING" id="1261640.BHK98_11200"/>
<dbReference type="Gene3D" id="3.60.15.10">
    <property type="entry name" value="Ribonuclease Z/Hydroxyacylglutathione hydrolase-like"/>
    <property type="match status" value="1"/>
</dbReference>
<dbReference type="PANTHER" id="PTHR42978:SF2">
    <property type="entry name" value="102 KBASES UNSTABLE REGION: FROM 1 TO 119443"/>
    <property type="match status" value="1"/>
</dbReference>
<name>A0A1Q9JK50_9FIRM</name>
<keyword evidence="5" id="KW-0862">Zinc</keyword>
<dbReference type="GO" id="GO:0016787">
    <property type="term" value="F:hydrolase activity"/>
    <property type="evidence" value="ECO:0007669"/>
    <property type="project" value="UniProtKB-KW"/>
</dbReference>
<dbReference type="PANTHER" id="PTHR42978">
    <property type="entry name" value="QUORUM-QUENCHING LACTONASE YTNP-RELATED-RELATED"/>
    <property type="match status" value="1"/>
</dbReference>
<dbReference type="InterPro" id="IPR051013">
    <property type="entry name" value="MBL_superfamily_lactonases"/>
</dbReference>
<dbReference type="OrthoDB" id="9761531at2"/>
<keyword evidence="8" id="KW-1185">Reference proteome</keyword>
<feature type="domain" description="Metallo-beta-lactamase" evidence="6">
    <location>
        <begin position="44"/>
        <end position="259"/>
    </location>
</feature>
<dbReference type="InterPro" id="IPR036866">
    <property type="entry name" value="RibonucZ/Hydroxyglut_hydro"/>
</dbReference>
<dbReference type="Proteomes" id="UP000187404">
    <property type="component" value="Unassembled WGS sequence"/>
</dbReference>
<accession>A0A1Q9JK50</accession>
<reference evidence="7 8" key="1">
    <citation type="journal article" date="2016" name="Appl. Environ. Microbiol.">
        <title>Function and Phylogeny of Bacterial Butyryl Coenzyme A:Acetate Transferases and Their Diversity in the Proximal Colon of Swine.</title>
        <authorList>
            <person name="Trachsel J."/>
            <person name="Bayles D.O."/>
            <person name="Looft T."/>
            <person name="Levine U.Y."/>
            <person name="Allen H.K."/>
        </authorList>
    </citation>
    <scope>NUCLEOTIDE SEQUENCE [LARGE SCALE GENOMIC DNA]</scope>
    <source>
        <strain evidence="7 8">68-3-10</strain>
    </source>
</reference>
<proteinExistence type="inferred from homology"/>
<dbReference type="RefSeq" id="WP_075714321.1">
    <property type="nucleotide sequence ID" value="NZ_MJIE01000001.1"/>
</dbReference>
<evidence type="ECO:0000256" key="1">
    <source>
        <dbReference type="ARBA" id="ARBA00001947"/>
    </source>
</evidence>
<dbReference type="EMBL" id="MJIE01000001">
    <property type="protein sequence ID" value="OLR56583.1"/>
    <property type="molecule type" value="Genomic_DNA"/>
</dbReference>
<comment type="similarity">
    <text evidence="2">Belongs to the metallo-beta-lactamase superfamily.</text>
</comment>
<evidence type="ECO:0000259" key="6">
    <source>
        <dbReference type="SMART" id="SM00849"/>
    </source>
</evidence>
<dbReference type="SMART" id="SM00849">
    <property type="entry name" value="Lactamase_B"/>
    <property type="match status" value="1"/>
</dbReference>
<evidence type="ECO:0000256" key="5">
    <source>
        <dbReference type="ARBA" id="ARBA00022833"/>
    </source>
</evidence>
<keyword evidence="4" id="KW-0378">Hydrolase</keyword>
<comment type="cofactor">
    <cofactor evidence="1">
        <name>Zn(2+)</name>
        <dbReference type="ChEBI" id="CHEBI:29105"/>
    </cofactor>
</comment>
<sequence length="270" mass="29943">MAVIHVIQTGSTLVSSAVPDRSTQKSEIAYTGLFQSRKKRIKVPVKAFLVEVSGHRILIDTGWSAECASHPLRHLGFGLWFASEPVMTEEEAVDHQLAKMGMEPSDIDAILLTHLDCDHASGLIPLKAAKAIYAAAEELDEKNLKDVRYNKNFWKGIDFTAYPMLPDENAPFGKSCDLYGDGTVIVYYTPSHSAGSVAITVSDHGRFALFTGDNGYNRHSWEDIALPGPIYDKDNMRKALEWVQQMSRKENCAGIYAAHDPEVPQGKYEI</sequence>
<evidence type="ECO:0000256" key="4">
    <source>
        <dbReference type="ARBA" id="ARBA00022801"/>
    </source>
</evidence>
<evidence type="ECO:0000313" key="7">
    <source>
        <dbReference type="EMBL" id="OLR56583.1"/>
    </source>
</evidence>
<organism evidence="7 8">
    <name type="scientific">Hornefia porci</name>
    <dbReference type="NCBI Taxonomy" id="2652292"/>
    <lineage>
        <taxon>Bacteria</taxon>
        <taxon>Bacillati</taxon>
        <taxon>Bacillota</taxon>
        <taxon>Clostridia</taxon>
        <taxon>Peptostreptococcales</taxon>
        <taxon>Anaerovoracaceae</taxon>
        <taxon>Hornefia</taxon>
    </lineage>
</organism>
<evidence type="ECO:0000313" key="8">
    <source>
        <dbReference type="Proteomes" id="UP000187404"/>
    </source>
</evidence>
<dbReference type="GO" id="GO:0046872">
    <property type="term" value="F:metal ion binding"/>
    <property type="evidence" value="ECO:0007669"/>
    <property type="project" value="UniProtKB-KW"/>
</dbReference>